<dbReference type="Gene3D" id="3.40.630.30">
    <property type="match status" value="1"/>
</dbReference>
<dbReference type="InterPro" id="IPR016181">
    <property type="entry name" value="Acyl_CoA_acyltransferase"/>
</dbReference>
<reference evidence="2 3" key="1">
    <citation type="submission" date="2014-12" db="EMBL/GenBank/DDBJ databases">
        <title>Draft genome sequence of Cohnella kolymensis strain B-2846.</title>
        <authorList>
            <person name="Karlyshev A.V."/>
            <person name="Kudryashova E.B."/>
        </authorList>
    </citation>
    <scope>NUCLEOTIDE SEQUENCE [LARGE SCALE GENOMIC DNA]</scope>
    <source>
        <strain evidence="2 3">VKM B-2846</strain>
    </source>
</reference>
<dbReference type="Pfam" id="PF00583">
    <property type="entry name" value="Acetyltransf_1"/>
    <property type="match status" value="1"/>
</dbReference>
<evidence type="ECO:0000313" key="3">
    <source>
        <dbReference type="Proteomes" id="UP000054526"/>
    </source>
</evidence>
<dbReference type="Proteomes" id="UP000054526">
    <property type="component" value="Unassembled WGS sequence"/>
</dbReference>
<protein>
    <recommendedName>
        <fullName evidence="1">N-acetyltransferase domain-containing protein</fullName>
    </recommendedName>
</protein>
<gene>
    <name evidence="2" type="ORF">SD71_12655</name>
</gene>
<dbReference type="PROSITE" id="PS51186">
    <property type="entry name" value="GNAT"/>
    <property type="match status" value="1"/>
</dbReference>
<evidence type="ECO:0000313" key="2">
    <source>
        <dbReference type="EMBL" id="KIL35595.1"/>
    </source>
</evidence>
<accession>A0ABR5A3H9</accession>
<sequence length="166" mass="19505">MLETRIAKIEDEYFTYEVYASTRNAEVSAWGWEENDRNAFLSMQWMMQRNSYLLQFPDAENLIVTYEGLKAGRLMIRRTPQKIQVIDISLLPPFRNRGIGSSLLKKLQNEALMKGQVIELHVTLHSPARNLYERLGFQLQESSDLYWKMAWLPMQVNDSERRSGNE</sequence>
<proteinExistence type="predicted"/>
<name>A0ABR5A3H9_9BACL</name>
<dbReference type="SUPFAM" id="SSF55729">
    <property type="entry name" value="Acyl-CoA N-acyltransferases (Nat)"/>
    <property type="match status" value="1"/>
</dbReference>
<dbReference type="CDD" id="cd04301">
    <property type="entry name" value="NAT_SF"/>
    <property type="match status" value="1"/>
</dbReference>
<feature type="domain" description="N-acetyltransferase" evidence="1">
    <location>
        <begin position="2"/>
        <end position="159"/>
    </location>
</feature>
<dbReference type="RefSeq" id="WP_041063784.1">
    <property type="nucleotide sequence ID" value="NZ_JXAL01000019.1"/>
</dbReference>
<dbReference type="EMBL" id="JXAL01000019">
    <property type="protein sequence ID" value="KIL35595.1"/>
    <property type="molecule type" value="Genomic_DNA"/>
</dbReference>
<dbReference type="InterPro" id="IPR000182">
    <property type="entry name" value="GNAT_dom"/>
</dbReference>
<comment type="caution">
    <text evidence="2">The sequence shown here is derived from an EMBL/GenBank/DDBJ whole genome shotgun (WGS) entry which is preliminary data.</text>
</comment>
<organism evidence="2 3">
    <name type="scientific">Cohnella kolymensis</name>
    <dbReference type="NCBI Taxonomy" id="1590652"/>
    <lineage>
        <taxon>Bacteria</taxon>
        <taxon>Bacillati</taxon>
        <taxon>Bacillota</taxon>
        <taxon>Bacilli</taxon>
        <taxon>Bacillales</taxon>
        <taxon>Paenibacillaceae</taxon>
        <taxon>Cohnella</taxon>
    </lineage>
</organism>
<keyword evidence="3" id="KW-1185">Reference proteome</keyword>
<evidence type="ECO:0000259" key="1">
    <source>
        <dbReference type="PROSITE" id="PS51186"/>
    </source>
</evidence>